<proteinExistence type="predicted"/>
<accession>A0ABX8TFU5</accession>
<organism evidence="3 4">
    <name type="scientific">Brevundimonas nasdae</name>
    <dbReference type="NCBI Taxonomy" id="172043"/>
    <lineage>
        <taxon>Bacteria</taxon>
        <taxon>Pseudomonadati</taxon>
        <taxon>Pseudomonadota</taxon>
        <taxon>Alphaproteobacteria</taxon>
        <taxon>Caulobacterales</taxon>
        <taxon>Caulobacteraceae</taxon>
        <taxon>Brevundimonas</taxon>
    </lineage>
</organism>
<feature type="chain" id="PRO_5046956477" evidence="2">
    <location>
        <begin position="24"/>
        <end position="170"/>
    </location>
</feature>
<sequence>MMTTLTKGLAALAALGLMGLAGCDRPSAVETRDRTADAQPQALTSAAPVETEAAPVAKPVLTANRRETTDDKIARLYARNGADFNAKSAEDYLDKVTTFTTRPPRDAETVKRPNGDTLIYQASTNTFAVVARNGAPRTMFKPTTGADYWAEQKAAAPTFGQRRQSTGAVD</sequence>
<keyword evidence="2" id="KW-0732">Signal</keyword>
<protein>
    <submittedName>
        <fullName evidence="3">S-type pyocin family protein</fullName>
    </submittedName>
</protein>
<keyword evidence="4" id="KW-1185">Reference proteome</keyword>
<dbReference type="Proteomes" id="UP000824334">
    <property type="component" value="Chromosome"/>
</dbReference>
<evidence type="ECO:0000313" key="3">
    <source>
        <dbReference type="EMBL" id="QYC10072.1"/>
    </source>
</evidence>
<dbReference type="PROSITE" id="PS51257">
    <property type="entry name" value="PROKAR_LIPOPROTEIN"/>
    <property type="match status" value="1"/>
</dbReference>
<feature type="region of interest" description="Disordered" evidence="1">
    <location>
        <begin position="28"/>
        <end position="49"/>
    </location>
</feature>
<evidence type="ECO:0000256" key="2">
    <source>
        <dbReference type="SAM" id="SignalP"/>
    </source>
</evidence>
<dbReference type="EMBL" id="CP080034">
    <property type="protein sequence ID" value="QYC10072.1"/>
    <property type="molecule type" value="Genomic_DNA"/>
</dbReference>
<gene>
    <name evidence="3" type="ORF">KWG56_16140</name>
</gene>
<evidence type="ECO:0000313" key="4">
    <source>
        <dbReference type="Proteomes" id="UP000824334"/>
    </source>
</evidence>
<feature type="signal peptide" evidence="2">
    <location>
        <begin position="1"/>
        <end position="23"/>
    </location>
</feature>
<name>A0ABX8TFU5_9CAUL</name>
<reference evidence="3 4" key="1">
    <citation type="submission" date="2021-07" db="EMBL/GenBank/DDBJ databases">
        <title>Isolation and characterization of bacteria from a gold mining with a capacity of golden bioaccumulation.</title>
        <authorList>
            <person name="Yang X.J."/>
        </authorList>
    </citation>
    <scope>NUCLEOTIDE SEQUENCE [LARGE SCALE GENOMIC DNA]</scope>
    <source>
        <strain evidence="3 4">Au29</strain>
    </source>
</reference>
<evidence type="ECO:0000256" key="1">
    <source>
        <dbReference type="SAM" id="MobiDB-lite"/>
    </source>
</evidence>